<dbReference type="CDD" id="cd02869">
    <property type="entry name" value="PseudoU_synth_RluA_like"/>
    <property type="match status" value="1"/>
</dbReference>
<dbReference type="InterPro" id="IPR050188">
    <property type="entry name" value="RluA_PseudoU_synthase"/>
</dbReference>
<evidence type="ECO:0000259" key="2">
    <source>
        <dbReference type="Pfam" id="PF00849"/>
    </source>
</evidence>
<evidence type="ECO:0000256" key="1">
    <source>
        <dbReference type="ARBA" id="ARBA00010876"/>
    </source>
</evidence>
<keyword evidence="4" id="KW-1185">Reference proteome</keyword>
<gene>
    <name evidence="3" type="ORF">CTEN210_10724</name>
</gene>
<evidence type="ECO:0000313" key="4">
    <source>
        <dbReference type="Proteomes" id="UP001054902"/>
    </source>
</evidence>
<reference evidence="3 4" key="1">
    <citation type="journal article" date="2021" name="Sci. Rep.">
        <title>The genome of the diatom Chaetoceros tenuissimus carries an ancient integrated fragment of an extant virus.</title>
        <authorList>
            <person name="Hongo Y."/>
            <person name="Kimura K."/>
            <person name="Takaki Y."/>
            <person name="Yoshida Y."/>
            <person name="Baba S."/>
            <person name="Kobayashi G."/>
            <person name="Nagasaki K."/>
            <person name="Hano T."/>
            <person name="Tomaru Y."/>
        </authorList>
    </citation>
    <scope>NUCLEOTIDE SEQUENCE [LARGE SCALE GENOMIC DNA]</scope>
    <source>
        <strain evidence="3 4">NIES-3715</strain>
    </source>
</reference>
<dbReference type="AlphaFoldDB" id="A0AAD3CY01"/>
<dbReference type="InterPro" id="IPR020103">
    <property type="entry name" value="PsdUridine_synth_cat_dom_sf"/>
</dbReference>
<dbReference type="GO" id="GO:0009982">
    <property type="term" value="F:pseudouridine synthase activity"/>
    <property type="evidence" value="ECO:0007669"/>
    <property type="project" value="InterPro"/>
</dbReference>
<dbReference type="PANTHER" id="PTHR21600">
    <property type="entry name" value="MITOCHONDRIAL RNA PSEUDOURIDINE SYNTHASE"/>
    <property type="match status" value="1"/>
</dbReference>
<organism evidence="3 4">
    <name type="scientific">Chaetoceros tenuissimus</name>
    <dbReference type="NCBI Taxonomy" id="426638"/>
    <lineage>
        <taxon>Eukaryota</taxon>
        <taxon>Sar</taxon>
        <taxon>Stramenopiles</taxon>
        <taxon>Ochrophyta</taxon>
        <taxon>Bacillariophyta</taxon>
        <taxon>Coscinodiscophyceae</taxon>
        <taxon>Chaetocerotophycidae</taxon>
        <taxon>Chaetocerotales</taxon>
        <taxon>Chaetocerotaceae</taxon>
        <taxon>Chaetoceros</taxon>
    </lineage>
</organism>
<evidence type="ECO:0000313" key="3">
    <source>
        <dbReference type="EMBL" id="GFH54248.1"/>
    </source>
</evidence>
<dbReference type="Pfam" id="PF00849">
    <property type="entry name" value="PseudoU_synth_2"/>
    <property type="match status" value="1"/>
</dbReference>
<dbReference type="EMBL" id="BLLK01000047">
    <property type="protein sequence ID" value="GFH54248.1"/>
    <property type="molecule type" value="Genomic_DNA"/>
</dbReference>
<dbReference type="PANTHER" id="PTHR21600:SF87">
    <property type="entry name" value="RNA PSEUDOURIDYLATE SYNTHASE DOMAIN-CONTAINING PROTEIN 1"/>
    <property type="match status" value="1"/>
</dbReference>
<sequence>MISRAYILYLTMVPLFSSQLRRAIMRPMFVNAFTAQRTSLMVQKYSYTRCNFPGAFNKSRLYSTKEEIEIDKENLHESLRKYFMERETDGILLLGPSLINEFNADEVISSVLQATNNNKGQAASILNAVIASCSLNSKDQESAASFAWELYTSWEECADELGLNPDMVTFCSTYSALMRYIDEIENKEFFLDCAQDVLERAQRYTKKIAGSKRRKLLNSISRKSGSTPTMAKDCLDELQANYGEDFDVLFENDEVLVINKPSGMVCYHTRKTTDGKIGRKKKSSKKKKKGETGGIIMSDISLEDALIDIGCSLSTLNPDALGIVHRIDRGTSGCLILPKTNDAHARLLTQFFTRQAKKEYKALVRNESVAAKQMDLTQGVIDDNVGGRPALSFYQVEEAVGENGYILNVETKTGRKHQVRAHCAALGIPIFLDPLYDDTKSENSEVNKVLNTINDGRRFFLHASSLRIQDFNIDVTAPIPQWWKPIMKDIAKL</sequence>
<protein>
    <recommendedName>
        <fullName evidence="2">Pseudouridine synthase RsuA/RluA-like domain-containing protein</fullName>
    </recommendedName>
</protein>
<proteinExistence type="inferred from homology"/>
<dbReference type="Proteomes" id="UP001054902">
    <property type="component" value="Unassembled WGS sequence"/>
</dbReference>
<comment type="similarity">
    <text evidence="1">Belongs to the pseudouridine synthase RluA family.</text>
</comment>
<dbReference type="InterPro" id="IPR006145">
    <property type="entry name" value="PsdUridine_synth_RsuA/RluA"/>
</dbReference>
<comment type="caution">
    <text evidence="3">The sequence shown here is derived from an EMBL/GenBank/DDBJ whole genome shotgun (WGS) entry which is preliminary data.</text>
</comment>
<accession>A0AAD3CY01</accession>
<dbReference type="GO" id="GO:0000455">
    <property type="term" value="P:enzyme-directed rRNA pseudouridine synthesis"/>
    <property type="evidence" value="ECO:0007669"/>
    <property type="project" value="TreeGrafter"/>
</dbReference>
<dbReference type="GO" id="GO:0003723">
    <property type="term" value="F:RNA binding"/>
    <property type="evidence" value="ECO:0007669"/>
    <property type="project" value="InterPro"/>
</dbReference>
<feature type="domain" description="Pseudouridine synthase RsuA/RluA-like" evidence="2">
    <location>
        <begin position="255"/>
        <end position="425"/>
    </location>
</feature>
<name>A0AAD3CY01_9STRA</name>
<dbReference type="Gene3D" id="3.30.2350.10">
    <property type="entry name" value="Pseudouridine synthase"/>
    <property type="match status" value="1"/>
</dbReference>
<dbReference type="SUPFAM" id="SSF55120">
    <property type="entry name" value="Pseudouridine synthase"/>
    <property type="match status" value="1"/>
</dbReference>